<evidence type="ECO:0000259" key="2">
    <source>
        <dbReference type="Pfam" id="PF02900"/>
    </source>
</evidence>
<dbReference type="RefSeq" id="WP_155614139.1">
    <property type="nucleotide sequence ID" value="NZ_JBDLZV010000001.1"/>
</dbReference>
<keyword evidence="3" id="KW-0223">Dioxygenase</keyword>
<proteinExistence type="predicted"/>
<keyword evidence="4" id="KW-1185">Reference proteome</keyword>
<evidence type="ECO:0000256" key="1">
    <source>
        <dbReference type="ARBA" id="ARBA00023002"/>
    </source>
</evidence>
<dbReference type="GO" id="GO:0016702">
    <property type="term" value="F:oxidoreductase activity, acting on single donors with incorporation of molecular oxygen, incorporation of two atoms of oxygen"/>
    <property type="evidence" value="ECO:0007669"/>
    <property type="project" value="UniProtKB-ARBA"/>
</dbReference>
<sequence length="268" mass="29647">MSLELALLSTHAPSFLHEDQVPDFQQSILKAFHRQREKIEQLKPHVLVIISSHFLTNWNHYVNAAPRHQGFLTAREHPDTIANIPYDYPGDQELANELAAAGKEVGLPAVAFNESTYIWDYGTLIPVRYFIPNGDIPVIDISCNMSASLEETYRFGQQIGKVLRASKKRTVFASSGALSHHLTRGRANMPSLLEKAGDDKFIELLVEGKYDAAWAMLPQYSVAADVESGGRHVAVLLGVLGLEEFKASFLGYAQSSGSGNPHLVFESK</sequence>
<keyword evidence="1" id="KW-0560">Oxidoreductase</keyword>
<dbReference type="SUPFAM" id="SSF53213">
    <property type="entry name" value="LigB-like"/>
    <property type="match status" value="1"/>
</dbReference>
<dbReference type="PANTHER" id="PTHR30096">
    <property type="entry name" value="4,5-DOPA DIOXYGENASE EXTRADIOL-LIKE PROTEIN"/>
    <property type="match status" value="1"/>
</dbReference>
<accession>A0A7X2Z810</accession>
<dbReference type="InterPro" id="IPR004183">
    <property type="entry name" value="Xdiol_dOase_suB"/>
</dbReference>
<name>A0A7X2Z810_9BACL</name>
<organism evidence="3 4">
    <name type="scientific">Paenibacillus validus</name>
    <dbReference type="NCBI Taxonomy" id="44253"/>
    <lineage>
        <taxon>Bacteria</taxon>
        <taxon>Bacillati</taxon>
        <taxon>Bacillota</taxon>
        <taxon>Bacilli</taxon>
        <taxon>Bacillales</taxon>
        <taxon>Paenibacillaceae</taxon>
        <taxon>Paenibacillus</taxon>
    </lineage>
</organism>
<dbReference type="AlphaFoldDB" id="A0A7X2Z810"/>
<evidence type="ECO:0000313" key="4">
    <source>
        <dbReference type="Proteomes" id="UP000450917"/>
    </source>
</evidence>
<feature type="domain" description="Extradiol ring-cleavage dioxygenase class III enzyme subunit B" evidence="2">
    <location>
        <begin position="6"/>
        <end position="255"/>
    </location>
</feature>
<dbReference type="Proteomes" id="UP000450917">
    <property type="component" value="Unassembled WGS sequence"/>
</dbReference>
<gene>
    <name evidence="3" type="ORF">GNP93_04855</name>
</gene>
<dbReference type="Pfam" id="PF02900">
    <property type="entry name" value="LigB"/>
    <property type="match status" value="1"/>
</dbReference>
<comment type="caution">
    <text evidence="3">The sequence shown here is derived from an EMBL/GenBank/DDBJ whole genome shotgun (WGS) entry which is preliminary data.</text>
</comment>
<reference evidence="3 4" key="1">
    <citation type="submission" date="2019-11" db="EMBL/GenBank/DDBJ databases">
        <title>Draft genome sequences of five Paenibacillus species of dairy origin.</title>
        <authorList>
            <person name="Olajide A.M."/>
            <person name="Chen S."/>
            <person name="Lapointe G."/>
        </authorList>
    </citation>
    <scope>NUCLEOTIDE SEQUENCE [LARGE SCALE GENOMIC DNA]</scope>
    <source>
        <strain evidence="3 4">2CS3</strain>
    </source>
</reference>
<dbReference type="Gene3D" id="3.40.830.10">
    <property type="entry name" value="LigB-like"/>
    <property type="match status" value="1"/>
</dbReference>
<evidence type="ECO:0000313" key="3">
    <source>
        <dbReference type="EMBL" id="MUG70003.1"/>
    </source>
</evidence>
<dbReference type="EMBL" id="WNZX01000002">
    <property type="protein sequence ID" value="MUG70003.1"/>
    <property type="molecule type" value="Genomic_DNA"/>
</dbReference>
<dbReference type="PANTHER" id="PTHR30096:SF9">
    <property type="entry name" value="4-HYDROXYPHENYLACETATE CATABOLISM PROTEIN"/>
    <property type="match status" value="1"/>
</dbReference>
<dbReference type="GO" id="GO:0008198">
    <property type="term" value="F:ferrous iron binding"/>
    <property type="evidence" value="ECO:0007669"/>
    <property type="project" value="InterPro"/>
</dbReference>
<protein>
    <submittedName>
        <fullName evidence="3">Extradiol ring-cleavage dioxygenase</fullName>
    </submittedName>
</protein>